<name>A0AA88H4M6_ARTSF</name>
<dbReference type="InterPro" id="IPR011009">
    <property type="entry name" value="Kinase-like_dom_sf"/>
</dbReference>
<feature type="transmembrane region" description="Helical" evidence="2">
    <location>
        <begin position="637"/>
        <end position="658"/>
    </location>
</feature>
<accession>A0AA88H4M6</accession>
<comment type="caution">
    <text evidence="4">The sequence shown here is derived from an EMBL/GenBank/DDBJ whole genome shotgun (WGS) entry which is preliminary data.</text>
</comment>
<protein>
    <recommendedName>
        <fullName evidence="3">CHK kinase-like domain-containing protein</fullName>
    </recommendedName>
</protein>
<dbReference type="NCBIfam" id="TIGR00806">
    <property type="entry name" value="rfc"/>
    <property type="match status" value="1"/>
</dbReference>
<dbReference type="InterPro" id="IPR004119">
    <property type="entry name" value="EcKL"/>
</dbReference>
<dbReference type="PANTHER" id="PTHR10686:SF18">
    <property type="entry name" value="IP11787P-RELATED"/>
    <property type="match status" value="1"/>
</dbReference>
<evidence type="ECO:0000256" key="1">
    <source>
        <dbReference type="ARBA" id="ARBA00005773"/>
    </source>
</evidence>
<dbReference type="GO" id="GO:0090482">
    <property type="term" value="F:vitamin transmembrane transporter activity"/>
    <property type="evidence" value="ECO:0007669"/>
    <property type="project" value="InterPro"/>
</dbReference>
<dbReference type="Gene3D" id="1.20.1250.20">
    <property type="entry name" value="MFS general substrate transporter like domains"/>
    <property type="match status" value="1"/>
</dbReference>
<feature type="transmembrane region" description="Helical" evidence="2">
    <location>
        <begin position="725"/>
        <end position="749"/>
    </location>
</feature>
<keyword evidence="2" id="KW-0812">Transmembrane</keyword>
<feature type="transmembrane region" description="Helical" evidence="2">
    <location>
        <begin position="485"/>
        <end position="506"/>
    </location>
</feature>
<dbReference type="Pfam" id="PF02958">
    <property type="entry name" value="EcKL"/>
    <property type="match status" value="1"/>
</dbReference>
<reference evidence="4" key="1">
    <citation type="submission" date="2023-07" db="EMBL/GenBank/DDBJ databases">
        <title>Chromosome-level genome assembly of Artemia franciscana.</title>
        <authorList>
            <person name="Jo E."/>
        </authorList>
    </citation>
    <scope>NUCLEOTIDE SEQUENCE</scope>
    <source>
        <tissue evidence="4">Whole body</tissue>
    </source>
</reference>
<dbReference type="SUPFAM" id="SSF56112">
    <property type="entry name" value="Protein kinase-like (PK-like)"/>
    <property type="match status" value="1"/>
</dbReference>
<feature type="transmembrane region" description="Helical" evidence="2">
    <location>
        <begin position="693"/>
        <end position="713"/>
    </location>
</feature>
<dbReference type="SMART" id="SM00587">
    <property type="entry name" value="CHK"/>
    <property type="match status" value="1"/>
</dbReference>
<dbReference type="Pfam" id="PF01770">
    <property type="entry name" value="Folate_carrier"/>
    <property type="match status" value="1"/>
</dbReference>
<feature type="domain" description="CHK kinase-like" evidence="3">
    <location>
        <begin position="151"/>
        <end position="340"/>
    </location>
</feature>
<dbReference type="GO" id="GO:0005886">
    <property type="term" value="C:plasma membrane"/>
    <property type="evidence" value="ECO:0007669"/>
    <property type="project" value="TreeGrafter"/>
</dbReference>
<evidence type="ECO:0000256" key="2">
    <source>
        <dbReference type="SAM" id="Phobius"/>
    </source>
</evidence>
<keyword evidence="2" id="KW-1133">Transmembrane helix</keyword>
<gene>
    <name evidence="4" type="ORF">QYM36_018271</name>
</gene>
<feature type="non-terminal residue" evidence="4">
    <location>
        <position position="761"/>
    </location>
</feature>
<dbReference type="InterPro" id="IPR036259">
    <property type="entry name" value="MFS_trans_sf"/>
</dbReference>
<keyword evidence="5" id="KW-1185">Reference proteome</keyword>
<sequence>YQCIEKSYKKFYFTYLFEGKCIHDSIPRKVLVKRASEIGDNFASDVYRICITSLSNKKESVSTFAKVLPRQRGFRNVARIGKTHDREILIYQRLLPQYLKMIEGKKEIVLKVPKLYYSRFDGAAKLPDIGDRSPFEFMFEFLPEDGCERVLVIEDLKVNSFIMQPKTEGHTLELVSKTLKALAHWHAVGCAFIRENGCPPLNMEFFQEKTVYDSMGDKDKFFEVLREVLERSGENKLADIFKNKYLRSGNVLETPVFGTNGVLETIVHGDFWNNNILYRISEPGKVEDLMMIDFQISRIGHPCEDLGFYLFGNTTAEFRDMHLTDLLQDYYKEVCKVLVILGHNVEEDNGYSFDNFLDEWKQRLLRMFMQGTIVIASITSKKDEIQSSMDKGEDMIERIATMLATMPEGPERDEMTKKIQEHAKEENFMANPNLLLSNKLFLKRFIELANEAVEFFYAVASSTEVAYSTYIYAQDLPMTFEKLTGLVQAALLAGRFGAGILAQVLVTTGALDYYSLNFISLGSVCVATCFSFALPSVPRSIYFYRDESASLGPEQENDEDRGYDAEVPPKATKKTVIKMTFSEGCSLIWNDFRSSYSNLSVVKWSVWWAFTMCCNLQVLNYIQPLWQTIAPTSTGSLYNGIVEALQNILSALATLAVAYSRVNWSKWGEFTLALCALISGFLLSFMASTRHLWVAYMCYILFKIIYQVLITVSNYEIAKDLNMHCYGLIFGFNTFLALVLQSILTTIVASGVGLGLPPRDQ</sequence>
<evidence type="ECO:0000259" key="3">
    <source>
        <dbReference type="SMART" id="SM00587"/>
    </source>
</evidence>
<dbReference type="InterPro" id="IPR015897">
    <property type="entry name" value="CHK_kinase-like"/>
</dbReference>
<comment type="similarity">
    <text evidence="1">Belongs to the reduced folate carrier (RFC) transporter (TC 2.A.48) family.</text>
</comment>
<dbReference type="EMBL" id="JAVRJZ010000112">
    <property type="protein sequence ID" value="KAK2703189.1"/>
    <property type="molecule type" value="Genomic_DNA"/>
</dbReference>
<dbReference type="InterPro" id="IPR002666">
    <property type="entry name" value="Folate_carrier"/>
</dbReference>
<dbReference type="Gene3D" id="3.90.1200.10">
    <property type="match status" value="1"/>
</dbReference>
<dbReference type="SUPFAM" id="SSF103473">
    <property type="entry name" value="MFS general substrate transporter"/>
    <property type="match status" value="1"/>
</dbReference>
<evidence type="ECO:0000313" key="4">
    <source>
        <dbReference type="EMBL" id="KAK2703189.1"/>
    </source>
</evidence>
<keyword evidence="2" id="KW-0472">Membrane</keyword>
<evidence type="ECO:0000313" key="5">
    <source>
        <dbReference type="Proteomes" id="UP001187531"/>
    </source>
</evidence>
<feature type="transmembrane region" description="Helical" evidence="2">
    <location>
        <begin position="518"/>
        <end position="537"/>
    </location>
</feature>
<dbReference type="AlphaFoldDB" id="A0AA88H4M6"/>
<feature type="transmembrane region" description="Helical" evidence="2">
    <location>
        <begin position="670"/>
        <end position="687"/>
    </location>
</feature>
<proteinExistence type="inferred from homology"/>
<feature type="non-terminal residue" evidence="4">
    <location>
        <position position="1"/>
    </location>
</feature>
<feature type="transmembrane region" description="Helical" evidence="2">
    <location>
        <begin position="601"/>
        <end position="622"/>
    </location>
</feature>
<organism evidence="4 5">
    <name type="scientific">Artemia franciscana</name>
    <name type="common">Brine shrimp</name>
    <name type="synonym">Artemia sanfranciscana</name>
    <dbReference type="NCBI Taxonomy" id="6661"/>
    <lineage>
        <taxon>Eukaryota</taxon>
        <taxon>Metazoa</taxon>
        <taxon>Ecdysozoa</taxon>
        <taxon>Arthropoda</taxon>
        <taxon>Crustacea</taxon>
        <taxon>Branchiopoda</taxon>
        <taxon>Anostraca</taxon>
        <taxon>Artemiidae</taxon>
        <taxon>Artemia</taxon>
    </lineage>
</organism>
<dbReference type="PANTHER" id="PTHR10686">
    <property type="entry name" value="FOLATE TRANSPORTER"/>
    <property type="match status" value="1"/>
</dbReference>
<dbReference type="Proteomes" id="UP001187531">
    <property type="component" value="Unassembled WGS sequence"/>
</dbReference>